<evidence type="ECO:0000256" key="12">
    <source>
        <dbReference type="ARBA" id="ARBA00022695"/>
    </source>
</evidence>
<feature type="transmembrane region" description="Helical" evidence="19">
    <location>
        <begin position="132"/>
        <end position="151"/>
    </location>
</feature>
<keyword evidence="12 18" id="KW-0548">Nucleotidyltransferase</keyword>
<keyword evidence="8" id="KW-1003">Cell membrane</keyword>
<evidence type="ECO:0000256" key="16">
    <source>
        <dbReference type="ARBA" id="ARBA00023209"/>
    </source>
</evidence>
<evidence type="ECO:0000256" key="7">
    <source>
        <dbReference type="ARBA" id="ARBA00019373"/>
    </source>
</evidence>
<dbReference type="Pfam" id="PF01148">
    <property type="entry name" value="CTP_transf_1"/>
    <property type="match status" value="1"/>
</dbReference>
<name>A0A832GPF3_9BACT</name>
<evidence type="ECO:0000256" key="11">
    <source>
        <dbReference type="ARBA" id="ARBA00022692"/>
    </source>
</evidence>
<dbReference type="InterPro" id="IPR000374">
    <property type="entry name" value="PC_trans"/>
</dbReference>
<dbReference type="AlphaFoldDB" id="A0A832GPF3"/>
<comment type="pathway">
    <text evidence="3 18">Phospholipid metabolism; CDP-diacylglycerol biosynthesis; CDP-diacylglycerol from sn-glycerol 3-phosphate: step 3/3.</text>
</comment>
<dbReference type="PROSITE" id="PS01315">
    <property type="entry name" value="CDS"/>
    <property type="match status" value="1"/>
</dbReference>
<dbReference type="EMBL" id="DSZU01000089">
    <property type="protein sequence ID" value="HGV55461.1"/>
    <property type="molecule type" value="Genomic_DNA"/>
</dbReference>
<protein>
    <recommendedName>
        <fullName evidence="7 18">Phosphatidate cytidylyltransferase</fullName>
        <ecNumber evidence="6 18">2.7.7.41</ecNumber>
    </recommendedName>
</protein>
<feature type="transmembrane region" description="Helical" evidence="19">
    <location>
        <begin position="5"/>
        <end position="24"/>
    </location>
</feature>
<comment type="pathway">
    <text evidence="4">Lipid metabolism.</text>
</comment>
<dbReference type="UniPathway" id="UPA00557">
    <property type="reaction ID" value="UER00614"/>
</dbReference>
<keyword evidence="16" id="KW-0594">Phospholipid biosynthesis</keyword>
<evidence type="ECO:0000256" key="15">
    <source>
        <dbReference type="ARBA" id="ARBA00023136"/>
    </source>
</evidence>
<evidence type="ECO:0000256" key="3">
    <source>
        <dbReference type="ARBA" id="ARBA00005119"/>
    </source>
</evidence>
<keyword evidence="17" id="KW-1208">Phospholipid metabolism</keyword>
<dbReference type="GO" id="GO:0016024">
    <property type="term" value="P:CDP-diacylglycerol biosynthetic process"/>
    <property type="evidence" value="ECO:0007669"/>
    <property type="project" value="UniProtKB-UniPathway"/>
</dbReference>
<dbReference type="PANTHER" id="PTHR46382:SF1">
    <property type="entry name" value="PHOSPHATIDATE CYTIDYLYLTRANSFERASE"/>
    <property type="match status" value="1"/>
</dbReference>
<evidence type="ECO:0000256" key="4">
    <source>
        <dbReference type="ARBA" id="ARBA00005189"/>
    </source>
</evidence>
<evidence type="ECO:0000256" key="19">
    <source>
        <dbReference type="SAM" id="Phobius"/>
    </source>
</evidence>
<feature type="transmembrane region" description="Helical" evidence="19">
    <location>
        <begin position="78"/>
        <end position="95"/>
    </location>
</feature>
<keyword evidence="11 18" id="KW-0812">Transmembrane</keyword>
<feature type="transmembrane region" description="Helical" evidence="19">
    <location>
        <begin position="107"/>
        <end position="126"/>
    </location>
</feature>
<sequence>MNFNFLKRVLSALILFPLLILLILKGDFSLLLAVAWFCLMLCWYEWIRLFEFKNFFLIWGALILSLSLFFSLNLSSIMVFHAFLFLAFFPFLFLFEKESYKNIFFPFLVGLFYLYLGFMPIVWIAKGYPRELLVYFFSVVFATDTGAYLAGKLFGKRPFFVKISPKKTWEGFFGGLLMALLVGIMLNRFWGFWSLKLALILTLALSFWETCGDLFESAVKRVVEKKDSGAIIPGHGGLLDRIDGVLFASPLYFIFLEGLNYGAYLRVGL</sequence>
<organism evidence="20">
    <name type="scientific">Caldimicrobium thiodismutans</name>
    <dbReference type="NCBI Taxonomy" id="1653476"/>
    <lineage>
        <taxon>Bacteria</taxon>
        <taxon>Pseudomonadati</taxon>
        <taxon>Thermodesulfobacteriota</taxon>
        <taxon>Thermodesulfobacteria</taxon>
        <taxon>Thermodesulfobacteriales</taxon>
        <taxon>Thermodesulfobacteriaceae</taxon>
        <taxon>Caldimicrobium</taxon>
    </lineage>
</organism>
<feature type="transmembrane region" description="Helical" evidence="19">
    <location>
        <begin position="30"/>
        <end position="47"/>
    </location>
</feature>
<evidence type="ECO:0000256" key="13">
    <source>
        <dbReference type="ARBA" id="ARBA00022989"/>
    </source>
</evidence>
<evidence type="ECO:0000256" key="10">
    <source>
        <dbReference type="ARBA" id="ARBA00022679"/>
    </source>
</evidence>
<evidence type="ECO:0000256" key="1">
    <source>
        <dbReference type="ARBA" id="ARBA00001698"/>
    </source>
</evidence>
<dbReference type="GO" id="GO:0004605">
    <property type="term" value="F:phosphatidate cytidylyltransferase activity"/>
    <property type="evidence" value="ECO:0007669"/>
    <property type="project" value="UniProtKB-EC"/>
</dbReference>
<comment type="catalytic activity">
    <reaction evidence="1 18">
        <text>a 1,2-diacyl-sn-glycero-3-phosphate + CTP + H(+) = a CDP-1,2-diacyl-sn-glycerol + diphosphate</text>
        <dbReference type="Rhea" id="RHEA:16229"/>
        <dbReference type="ChEBI" id="CHEBI:15378"/>
        <dbReference type="ChEBI" id="CHEBI:33019"/>
        <dbReference type="ChEBI" id="CHEBI:37563"/>
        <dbReference type="ChEBI" id="CHEBI:58332"/>
        <dbReference type="ChEBI" id="CHEBI:58608"/>
        <dbReference type="EC" id="2.7.7.41"/>
    </reaction>
</comment>
<feature type="transmembrane region" description="Helical" evidence="19">
    <location>
        <begin position="172"/>
        <end position="191"/>
    </location>
</feature>
<keyword evidence="14" id="KW-0443">Lipid metabolism</keyword>
<evidence type="ECO:0000256" key="14">
    <source>
        <dbReference type="ARBA" id="ARBA00023098"/>
    </source>
</evidence>
<evidence type="ECO:0000256" key="8">
    <source>
        <dbReference type="ARBA" id="ARBA00022475"/>
    </source>
</evidence>
<keyword evidence="9" id="KW-0444">Lipid biosynthesis</keyword>
<dbReference type="EC" id="2.7.7.41" evidence="6 18"/>
<gene>
    <name evidence="20" type="ORF">ENT73_05175</name>
</gene>
<comment type="similarity">
    <text evidence="5 18">Belongs to the CDS family.</text>
</comment>
<proteinExistence type="inferred from homology"/>
<reference evidence="20" key="1">
    <citation type="journal article" date="2020" name="mSystems">
        <title>Genome- and Community-Level Interaction Insights into Carbon Utilization and Element Cycling Functions of Hydrothermarchaeota in Hydrothermal Sediment.</title>
        <authorList>
            <person name="Zhou Z."/>
            <person name="Liu Y."/>
            <person name="Xu W."/>
            <person name="Pan J."/>
            <person name="Luo Z.H."/>
            <person name="Li M."/>
        </authorList>
    </citation>
    <scope>NUCLEOTIDE SEQUENCE [LARGE SCALE GENOMIC DNA]</scope>
    <source>
        <strain evidence="20">SpSt-605</strain>
    </source>
</reference>
<keyword evidence="10 18" id="KW-0808">Transferase</keyword>
<evidence type="ECO:0000256" key="18">
    <source>
        <dbReference type="RuleBase" id="RU003938"/>
    </source>
</evidence>
<evidence type="ECO:0000256" key="2">
    <source>
        <dbReference type="ARBA" id="ARBA00004651"/>
    </source>
</evidence>
<comment type="subcellular location">
    <subcellularLocation>
        <location evidence="2">Cell membrane</location>
        <topology evidence="2">Multi-pass membrane protein</topology>
    </subcellularLocation>
</comment>
<evidence type="ECO:0000256" key="17">
    <source>
        <dbReference type="ARBA" id="ARBA00023264"/>
    </source>
</evidence>
<evidence type="ECO:0000256" key="5">
    <source>
        <dbReference type="ARBA" id="ARBA00010185"/>
    </source>
</evidence>
<accession>A0A832GPF3</accession>
<evidence type="ECO:0000313" key="20">
    <source>
        <dbReference type="EMBL" id="HGV55461.1"/>
    </source>
</evidence>
<evidence type="ECO:0000256" key="9">
    <source>
        <dbReference type="ARBA" id="ARBA00022516"/>
    </source>
</evidence>
<dbReference type="GO" id="GO:0005886">
    <property type="term" value="C:plasma membrane"/>
    <property type="evidence" value="ECO:0007669"/>
    <property type="project" value="UniProtKB-SubCell"/>
</dbReference>
<dbReference type="PANTHER" id="PTHR46382">
    <property type="entry name" value="PHOSPHATIDATE CYTIDYLYLTRANSFERASE"/>
    <property type="match status" value="1"/>
</dbReference>
<evidence type="ECO:0000256" key="6">
    <source>
        <dbReference type="ARBA" id="ARBA00012487"/>
    </source>
</evidence>
<keyword evidence="13 19" id="KW-1133">Transmembrane helix</keyword>
<keyword evidence="15 19" id="KW-0472">Membrane</keyword>
<feature type="transmembrane region" description="Helical" evidence="19">
    <location>
        <begin position="54"/>
        <end position="72"/>
    </location>
</feature>
<comment type="caution">
    <text evidence="20">The sequence shown here is derived from an EMBL/GenBank/DDBJ whole genome shotgun (WGS) entry which is preliminary data.</text>
</comment>